<name>A0A7W3IJA5_9GAMM</name>
<gene>
    <name evidence="1" type="ORF">H4O11_18345</name>
</gene>
<dbReference type="RefSeq" id="WP_182342120.1">
    <property type="nucleotide sequence ID" value="NZ_JACGXS010000016.1"/>
</dbReference>
<dbReference type="AlphaFoldDB" id="A0A7W3IJA5"/>
<proteinExistence type="predicted"/>
<accession>A0A7W3IJA5</accession>
<sequence>MANTGTGKPVPSDDVRDLLANATNLDEGINGAGATWLDRFNRPRRSWSGLEGEVDQFLAENEAEFRSFLDSNRVYGFATWAAASAAAGAGQLPVASTAEVVGDLGTYVDPITGAAVSNSSRYIMTAGGL</sequence>
<evidence type="ECO:0000313" key="2">
    <source>
        <dbReference type="Proteomes" id="UP000547058"/>
    </source>
</evidence>
<protein>
    <submittedName>
        <fullName evidence="1">Uncharacterized protein</fullName>
    </submittedName>
</protein>
<evidence type="ECO:0000313" key="1">
    <source>
        <dbReference type="EMBL" id="MBA8683767.1"/>
    </source>
</evidence>
<dbReference type="Proteomes" id="UP000547058">
    <property type="component" value="Unassembled WGS sequence"/>
</dbReference>
<reference evidence="1 2" key="1">
    <citation type="submission" date="2020-08" db="EMBL/GenBank/DDBJ databases">
        <title>Stenotrophomonas tumulicola JCM 30961.</title>
        <authorList>
            <person name="Deng Y."/>
        </authorList>
    </citation>
    <scope>NUCLEOTIDE SEQUENCE [LARGE SCALE GENOMIC DNA]</scope>
    <source>
        <strain evidence="1 2">JCM 30961</strain>
    </source>
</reference>
<comment type="caution">
    <text evidence="1">The sequence shown here is derived from an EMBL/GenBank/DDBJ whole genome shotgun (WGS) entry which is preliminary data.</text>
</comment>
<dbReference type="EMBL" id="JACGXS010000016">
    <property type="protein sequence ID" value="MBA8683767.1"/>
    <property type="molecule type" value="Genomic_DNA"/>
</dbReference>
<organism evidence="1 2">
    <name type="scientific">Stenotrophomonas tumulicola</name>
    <dbReference type="NCBI Taxonomy" id="1685415"/>
    <lineage>
        <taxon>Bacteria</taxon>
        <taxon>Pseudomonadati</taxon>
        <taxon>Pseudomonadota</taxon>
        <taxon>Gammaproteobacteria</taxon>
        <taxon>Lysobacterales</taxon>
        <taxon>Lysobacteraceae</taxon>
        <taxon>Stenotrophomonas</taxon>
    </lineage>
</organism>
<keyword evidence="2" id="KW-1185">Reference proteome</keyword>